<name>Q2JDR7_FRACC</name>
<sequence>MSIPALEHAAPPAGGVPVPAGYPAGDVAAALRWLAAEALRLHDLVVNAADAVPASAVGELGLTASDVRRLCEDRKWSTGRLIVELRRAAGRRGVRLPDNDSVKRTVRRWRNGHTAGLSPFYADLLSDVFGSAFTSRPPLQAVAR</sequence>
<dbReference type="HOGENOM" id="CLU_1793656_0_0_11"/>
<accession>Q2JDR7</accession>
<dbReference type="Proteomes" id="UP000001937">
    <property type="component" value="Chromosome"/>
</dbReference>
<dbReference type="EMBL" id="CP000249">
    <property type="protein sequence ID" value="ABD10575.1"/>
    <property type="molecule type" value="Genomic_DNA"/>
</dbReference>
<dbReference type="STRING" id="106370.Francci3_1197"/>
<proteinExistence type="predicted"/>
<dbReference type="RefSeq" id="WP_011435641.1">
    <property type="nucleotide sequence ID" value="NC_007777.1"/>
</dbReference>
<evidence type="ECO:0000313" key="1">
    <source>
        <dbReference type="EMBL" id="ABD10575.1"/>
    </source>
</evidence>
<gene>
    <name evidence="1" type="ordered locus">Francci3_1197</name>
</gene>
<evidence type="ECO:0000313" key="2">
    <source>
        <dbReference type="Proteomes" id="UP000001937"/>
    </source>
</evidence>
<protein>
    <submittedName>
        <fullName evidence="1">Uncharacterized protein</fullName>
    </submittedName>
</protein>
<keyword evidence="2" id="KW-1185">Reference proteome</keyword>
<dbReference type="KEGG" id="fra:Francci3_1197"/>
<organism evidence="1 2">
    <name type="scientific">Frankia casuarinae (strain DSM 45818 / CECT 9043 / HFP020203 / CcI3)</name>
    <dbReference type="NCBI Taxonomy" id="106370"/>
    <lineage>
        <taxon>Bacteria</taxon>
        <taxon>Bacillati</taxon>
        <taxon>Actinomycetota</taxon>
        <taxon>Actinomycetes</taxon>
        <taxon>Frankiales</taxon>
        <taxon>Frankiaceae</taxon>
        <taxon>Frankia</taxon>
    </lineage>
</organism>
<dbReference type="AlphaFoldDB" id="Q2JDR7"/>
<reference evidence="1 2" key="1">
    <citation type="journal article" date="2007" name="Genome Res.">
        <title>Genome characteristics of facultatively symbiotic Frankia sp. strains reflect host range and host plant biogeography.</title>
        <authorList>
            <person name="Normand P."/>
            <person name="Lapierre P."/>
            <person name="Tisa L.S."/>
            <person name="Gogarten J.P."/>
            <person name="Alloisio N."/>
            <person name="Bagnarol E."/>
            <person name="Bassi C.A."/>
            <person name="Berry A.M."/>
            <person name="Bickhart D.M."/>
            <person name="Choisne N."/>
            <person name="Couloux A."/>
            <person name="Cournoyer B."/>
            <person name="Cruveiller S."/>
            <person name="Daubin V."/>
            <person name="Demange N."/>
            <person name="Francino M.P."/>
            <person name="Goltsman E."/>
            <person name="Huang Y."/>
            <person name="Kopp O.R."/>
            <person name="Labarre L."/>
            <person name="Lapidus A."/>
            <person name="Lavire C."/>
            <person name="Marechal J."/>
            <person name="Martinez M."/>
            <person name="Mastronunzio J.E."/>
            <person name="Mullin B.C."/>
            <person name="Niemann J."/>
            <person name="Pujic P."/>
            <person name="Rawnsley T."/>
            <person name="Rouy Z."/>
            <person name="Schenowitz C."/>
            <person name="Sellstedt A."/>
            <person name="Tavares F."/>
            <person name="Tomkins J.P."/>
            <person name="Vallenet D."/>
            <person name="Valverde C."/>
            <person name="Wall L.G."/>
            <person name="Wang Y."/>
            <person name="Medigue C."/>
            <person name="Benson D.R."/>
        </authorList>
    </citation>
    <scope>NUCLEOTIDE SEQUENCE [LARGE SCALE GENOMIC DNA]</scope>
    <source>
        <strain evidence="2">DSM 45818 / CECT 9043 / CcI3</strain>
    </source>
</reference>